<proteinExistence type="predicted"/>
<organism evidence="7 8">
    <name type="scientific">Drosophila virilis</name>
    <name type="common">Fruit fly</name>
    <dbReference type="NCBI Taxonomy" id="7244"/>
    <lineage>
        <taxon>Eukaryota</taxon>
        <taxon>Metazoa</taxon>
        <taxon>Ecdysozoa</taxon>
        <taxon>Arthropoda</taxon>
        <taxon>Hexapoda</taxon>
        <taxon>Insecta</taxon>
        <taxon>Pterygota</taxon>
        <taxon>Neoptera</taxon>
        <taxon>Endopterygota</taxon>
        <taxon>Diptera</taxon>
        <taxon>Brachycera</taxon>
        <taxon>Muscomorpha</taxon>
        <taxon>Ephydroidea</taxon>
        <taxon>Drosophilidae</taxon>
        <taxon>Drosophila</taxon>
    </lineage>
</organism>
<keyword evidence="8" id="KW-1185">Reference proteome</keyword>
<dbReference type="GO" id="GO:0005886">
    <property type="term" value="C:plasma membrane"/>
    <property type="evidence" value="ECO:0007669"/>
    <property type="project" value="UniProtKB-SubCell"/>
</dbReference>
<keyword evidence="4 6" id="KW-1133">Transmembrane helix</keyword>
<keyword evidence="3 6" id="KW-0812">Transmembrane</keyword>
<reference evidence="7 8" key="1">
    <citation type="journal article" date="2007" name="Nature">
        <title>Evolution of genes and genomes on the Drosophila phylogeny.</title>
        <authorList>
            <consortium name="Drosophila 12 Genomes Consortium"/>
            <person name="Clark A.G."/>
            <person name="Eisen M.B."/>
            <person name="Smith D.R."/>
            <person name="Bergman C.M."/>
            <person name="Oliver B."/>
            <person name="Markow T.A."/>
            <person name="Kaufman T.C."/>
            <person name="Kellis M."/>
            <person name="Gelbart W."/>
            <person name="Iyer V.N."/>
            <person name="Pollard D.A."/>
            <person name="Sackton T.B."/>
            <person name="Larracuente A.M."/>
            <person name="Singh N.D."/>
            <person name="Abad J.P."/>
            <person name="Abt D.N."/>
            <person name="Adryan B."/>
            <person name="Aguade M."/>
            <person name="Akashi H."/>
            <person name="Anderson W.W."/>
            <person name="Aquadro C.F."/>
            <person name="Ardell D.H."/>
            <person name="Arguello R."/>
            <person name="Artieri C.G."/>
            <person name="Barbash D.A."/>
            <person name="Barker D."/>
            <person name="Barsanti P."/>
            <person name="Batterham P."/>
            <person name="Batzoglou S."/>
            <person name="Begun D."/>
            <person name="Bhutkar A."/>
            <person name="Blanco E."/>
            <person name="Bosak S.A."/>
            <person name="Bradley R.K."/>
            <person name="Brand A.D."/>
            <person name="Brent M.R."/>
            <person name="Brooks A.N."/>
            <person name="Brown R.H."/>
            <person name="Butlin R.K."/>
            <person name="Caggese C."/>
            <person name="Calvi B.R."/>
            <person name="Bernardo de Carvalho A."/>
            <person name="Caspi A."/>
            <person name="Castrezana S."/>
            <person name="Celniker S.E."/>
            <person name="Chang J.L."/>
            <person name="Chapple C."/>
            <person name="Chatterji S."/>
            <person name="Chinwalla A."/>
            <person name="Civetta A."/>
            <person name="Clifton S.W."/>
            <person name="Comeron J.M."/>
            <person name="Costello J.C."/>
            <person name="Coyne J.A."/>
            <person name="Daub J."/>
            <person name="David R.G."/>
            <person name="Delcher A.L."/>
            <person name="Delehaunty K."/>
            <person name="Do C.B."/>
            <person name="Ebling H."/>
            <person name="Edwards K."/>
            <person name="Eickbush T."/>
            <person name="Evans J.D."/>
            <person name="Filipski A."/>
            <person name="Findeiss S."/>
            <person name="Freyhult E."/>
            <person name="Fulton L."/>
            <person name="Fulton R."/>
            <person name="Garcia A.C."/>
            <person name="Gardiner A."/>
            <person name="Garfield D.A."/>
            <person name="Garvin B.E."/>
            <person name="Gibson G."/>
            <person name="Gilbert D."/>
            <person name="Gnerre S."/>
            <person name="Godfrey J."/>
            <person name="Good R."/>
            <person name="Gotea V."/>
            <person name="Gravely B."/>
            <person name="Greenberg A.J."/>
            <person name="Griffiths-Jones S."/>
            <person name="Gross S."/>
            <person name="Guigo R."/>
            <person name="Gustafson E.A."/>
            <person name="Haerty W."/>
            <person name="Hahn M.W."/>
            <person name="Halligan D.L."/>
            <person name="Halpern A.L."/>
            <person name="Halter G.M."/>
            <person name="Han M.V."/>
            <person name="Heger A."/>
            <person name="Hillier L."/>
            <person name="Hinrichs A.S."/>
            <person name="Holmes I."/>
            <person name="Hoskins R.A."/>
            <person name="Hubisz M.J."/>
            <person name="Hultmark D."/>
            <person name="Huntley M.A."/>
            <person name="Jaffe D.B."/>
            <person name="Jagadeeshan S."/>
            <person name="Jeck W.R."/>
            <person name="Johnson J."/>
            <person name="Jones C.D."/>
            <person name="Jordan W.C."/>
            <person name="Karpen G.H."/>
            <person name="Kataoka E."/>
            <person name="Keightley P.D."/>
            <person name="Kheradpour P."/>
            <person name="Kirkness E.F."/>
            <person name="Koerich L.B."/>
            <person name="Kristiansen K."/>
            <person name="Kudrna D."/>
            <person name="Kulathinal R.J."/>
            <person name="Kumar S."/>
            <person name="Kwok R."/>
            <person name="Lander E."/>
            <person name="Langley C.H."/>
            <person name="Lapoint R."/>
            <person name="Lazzaro B.P."/>
            <person name="Lee S.J."/>
            <person name="Levesque L."/>
            <person name="Li R."/>
            <person name="Lin C.F."/>
            <person name="Lin M.F."/>
            <person name="Lindblad-Toh K."/>
            <person name="Llopart A."/>
            <person name="Long M."/>
            <person name="Low L."/>
            <person name="Lozovsky E."/>
            <person name="Lu J."/>
            <person name="Luo M."/>
            <person name="Machado C.A."/>
            <person name="Makalowski W."/>
            <person name="Marzo M."/>
            <person name="Matsuda M."/>
            <person name="Matzkin L."/>
            <person name="McAllister B."/>
            <person name="McBride C.S."/>
            <person name="McKernan B."/>
            <person name="McKernan K."/>
            <person name="Mendez-Lago M."/>
            <person name="Minx P."/>
            <person name="Mollenhauer M.U."/>
            <person name="Montooth K."/>
            <person name="Mount S.M."/>
            <person name="Mu X."/>
            <person name="Myers E."/>
            <person name="Negre B."/>
            <person name="Newfeld S."/>
            <person name="Nielsen R."/>
            <person name="Noor M.A."/>
            <person name="O'Grady P."/>
            <person name="Pachter L."/>
            <person name="Papaceit M."/>
            <person name="Parisi M.J."/>
            <person name="Parisi M."/>
            <person name="Parts L."/>
            <person name="Pedersen J.S."/>
            <person name="Pesole G."/>
            <person name="Phillippy A.M."/>
            <person name="Ponting C.P."/>
            <person name="Pop M."/>
            <person name="Porcelli D."/>
            <person name="Powell J.R."/>
            <person name="Prohaska S."/>
            <person name="Pruitt K."/>
            <person name="Puig M."/>
            <person name="Quesneville H."/>
            <person name="Ram K.R."/>
            <person name="Rand D."/>
            <person name="Rasmussen M.D."/>
            <person name="Reed L.K."/>
            <person name="Reenan R."/>
            <person name="Reily A."/>
            <person name="Remington K.A."/>
            <person name="Rieger T.T."/>
            <person name="Ritchie M.G."/>
            <person name="Robin C."/>
            <person name="Rogers Y.H."/>
            <person name="Rohde C."/>
            <person name="Rozas J."/>
            <person name="Rubenfield M.J."/>
            <person name="Ruiz A."/>
            <person name="Russo S."/>
            <person name="Salzberg S.L."/>
            <person name="Sanchez-Gracia A."/>
            <person name="Saranga D.J."/>
            <person name="Sato H."/>
            <person name="Schaeffer S.W."/>
            <person name="Schatz M.C."/>
            <person name="Schlenke T."/>
            <person name="Schwartz R."/>
            <person name="Segarra C."/>
            <person name="Singh R.S."/>
            <person name="Sirot L."/>
            <person name="Sirota M."/>
            <person name="Sisneros N.B."/>
            <person name="Smith C.D."/>
            <person name="Smith T.F."/>
            <person name="Spieth J."/>
            <person name="Stage D.E."/>
            <person name="Stark A."/>
            <person name="Stephan W."/>
            <person name="Strausberg R.L."/>
            <person name="Strempel S."/>
            <person name="Sturgill D."/>
            <person name="Sutton G."/>
            <person name="Sutton G.G."/>
            <person name="Tao W."/>
            <person name="Teichmann S."/>
            <person name="Tobari Y.N."/>
            <person name="Tomimura Y."/>
            <person name="Tsolas J.M."/>
            <person name="Valente V.L."/>
            <person name="Venter E."/>
            <person name="Venter J.C."/>
            <person name="Vicario S."/>
            <person name="Vieira F.G."/>
            <person name="Vilella A.J."/>
            <person name="Villasante A."/>
            <person name="Walenz B."/>
            <person name="Wang J."/>
            <person name="Wasserman M."/>
            <person name="Watts T."/>
            <person name="Wilson D."/>
            <person name="Wilson R.K."/>
            <person name="Wing R.A."/>
            <person name="Wolfner M.F."/>
            <person name="Wong A."/>
            <person name="Wong G.K."/>
            <person name="Wu C.I."/>
            <person name="Wu G."/>
            <person name="Yamamoto D."/>
            <person name="Yang H.P."/>
            <person name="Yang S.P."/>
            <person name="Yorke J.A."/>
            <person name="Yoshida K."/>
            <person name="Zdobnov E."/>
            <person name="Zhang P."/>
            <person name="Zhang Y."/>
            <person name="Zimin A.V."/>
            <person name="Baldwin J."/>
            <person name="Abdouelleil A."/>
            <person name="Abdulkadir J."/>
            <person name="Abebe A."/>
            <person name="Abera B."/>
            <person name="Abreu J."/>
            <person name="Acer S.C."/>
            <person name="Aftuck L."/>
            <person name="Alexander A."/>
            <person name="An P."/>
            <person name="Anderson E."/>
            <person name="Anderson S."/>
            <person name="Arachi H."/>
            <person name="Azer M."/>
            <person name="Bachantsang P."/>
            <person name="Barry A."/>
            <person name="Bayul T."/>
            <person name="Berlin A."/>
            <person name="Bessette D."/>
            <person name="Bloom T."/>
            <person name="Blye J."/>
            <person name="Boguslavskiy L."/>
            <person name="Bonnet C."/>
            <person name="Boukhgalter B."/>
            <person name="Bourzgui I."/>
            <person name="Brown A."/>
            <person name="Cahill P."/>
            <person name="Channer S."/>
            <person name="Cheshatsang Y."/>
            <person name="Chuda L."/>
            <person name="Citroen M."/>
            <person name="Collymore A."/>
            <person name="Cooke P."/>
            <person name="Costello M."/>
            <person name="D'Aco K."/>
            <person name="Daza R."/>
            <person name="De Haan G."/>
            <person name="DeGray S."/>
            <person name="DeMaso C."/>
            <person name="Dhargay N."/>
            <person name="Dooley K."/>
            <person name="Dooley E."/>
            <person name="Doricent M."/>
            <person name="Dorje P."/>
            <person name="Dorjee K."/>
            <person name="Dupes A."/>
            <person name="Elong R."/>
            <person name="Falk J."/>
            <person name="Farina A."/>
            <person name="Faro S."/>
            <person name="Ferguson D."/>
            <person name="Fisher S."/>
            <person name="Foley C.D."/>
            <person name="Franke A."/>
            <person name="Friedrich D."/>
            <person name="Gadbois L."/>
            <person name="Gearin G."/>
            <person name="Gearin C.R."/>
            <person name="Giannoukos G."/>
            <person name="Goode T."/>
            <person name="Graham J."/>
            <person name="Grandbois E."/>
            <person name="Grewal S."/>
            <person name="Gyaltsen K."/>
            <person name="Hafez N."/>
            <person name="Hagos B."/>
            <person name="Hall J."/>
            <person name="Henson C."/>
            <person name="Hollinger A."/>
            <person name="Honan T."/>
            <person name="Huard M.D."/>
            <person name="Hughes L."/>
            <person name="Hurhula B."/>
            <person name="Husby M.E."/>
            <person name="Kamat A."/>
            <person name="Kanga B."/>
            <person name="Kashin S."/>
            <person name="Khazanovich D."/>
            <person name="Kisner P."/>
            <person name="Lance K."/>
            <person name="Lara M."/>
            <person name="Lee W."/>
            <person name="Lennon N."/>
            <person name="Letendre F."/>
            <person name="LeVine R."/>
            <person name="Lipovsky A."/>
            <person name="Liu X."/>
            <person name="Liu J."/>
            <person name="Liu S."/>
            <person name="Lokyitsang T."/>
            <person name="Lokyitsang Y."/>
            <person name="Lubonja R."/>
            <person name="Lui A."/>
            <person name="MacDonald P."/>
            <person name="Magnisalis V."/>
            <person name="Maru K."/>
            <person name="Matthews C."/>
            <person name="McCusker W."/>
            <person name="McDonough S."/>
            <person name="Mehta T."/>
            <person name="Meldrim J."/>
            <person name="Meneus L."/>
            <person name="Mihai O."/>
            <person name="Mihalev A."/>
            <person name="Mihova T."/>
            <person name="Mittelman R."/>
            <person name="Mlenga V."/>
            <person name="Montmayeur A."/>
            <person name="Mulrain L."/>
            <person name="Navidi A."/>
            <person name="Naylor J."/>
            <person name="Negash T."/>
            <person name="Nguyen T."/>
            <person name="Nguyen N."/>
            <person name="Nicol R."/>
            <person name="Norbu C."/>
            <person name="Norbu N."/>
            <person name="Novod N."/>
            <person name="O'Neill B."/>
            <person name="Osman S."/>
            <person name="Markiewicz E."/>
            <person name="Oyono O.L."/>
            <person name="Patti C."/>
            <person name="Phunkhang P."/>
            <person name="Pierre F."/>
            <person name="Priest M."/>
            <person name="Raghuraman S."/>
            <person name="Rege F."/>
            <person name="Reyes R."/>
            <person name="Rise C."/>
            <person name="Rogov P."/>
            <person name="Ross K."/>
            <person name="Ryan E."/>
            <person name="Settipalli S."/>
            <person name="Shea T."/>
            <person name="Sherpa N."/>
            <person name="Shi L."/>
            <person name="Shih D."/>
            <person name="Sparrow T."/>
            <person name="Spaulding J."/>
            <person name="Stalker J."/>
            <person name="Stange-Thomann N."/>
            <person name="Stavropoulos S."/>
            <person name="Stone C."/>
            <person name="Strader C."/>
            <person name="Tesfaye S."/>
            <person name="Thomson T."/>
            <person name="Thoulutsang Y."/>
            <person name="Thoulutsang D."/>
            <person name="Topham K."/>
            <person name="Topping I."/>
            <person name="Tsamla T."/>
            <person name="Vassiliev H."/>
            <person name="Vo A."/>
            <person name="Wangchuk T."/>
            <person name="Wangdi T."/>
            <person name="Weiand M."/>
            <person name="Wilkinson J."/>
            <person name="Wilson A."/>
            <person name="Yadav S."/>
            <person name="Young G."/>
            <person name="Yu Q."/>
            <person name="Zembek L."/>
            <person name="Zhong D."/>
            <person name="Zimmer A."/>
            <person name="Zwirko Z."/>
            <person name="Jaffe D.B."/>
            <person name="Alvarez P."/>
            <person name="Brockman W."/>
            <person name="Butler J."/>
            <person name="Chin C."/>
            <person name="Gnerre S."/>
            <person name="Grabherr M."/>
            <person name="Kleber M."/>
            <person name="Mauceli E."/>
            <person name="MacCallum I."/>
        </authorList>
    </citation>
    <scope>NUCLEOTIDE SEQUENCE [LARGE SCALE GENOMIC DNA]</scope>
    <source>
        <strain evidence="8">Tucson 15010-1051.87</strain>
    </source>
</reference>
<keyword evidence="5 6" id="KW-0472">Membrane</keyword>
<name>A0A0Q9WGL0_DROVI</name>
<protein>
    <recommendedName>
        <fullName evidence="9">Gustatory receptor</fullName>
    </recommendedName>
</protein>
<feature type="transmembrane region" description="Helical" evidence="6">
    <location>
        <begin position="35"/>
        <end position="59"/>
    </location>
</feature>
<dbReference type="GO" id="GO:0050909">
    <property type="term" value="P:sensory perception of taste"/>
    <property type="evidence" value="ECO:0007669"/>
    <property type="project" value="InterPro"/>
</dbReference>
<dbReference type="OrthoDB" id="7836567at2759"/>
<dbReference type="InParanoid" id="A0A0Q9WGL0"/>
<dbReference type="AlphaFoldDB" id="A0A0Q9WGL0"/>
<evidence type="ECO:0000256" key="1">
    <source>
        <dbReference type="ARBA" id="ARBA00004651"/>
    </source>
</evidence>
<dbReference type="InterPro" id="IPR013604">
    <property type="entry name" value="7TM_chemorcpt"/>
</dbReference>
<evidence type="ECO:0008006" key="9">
    <source>
        <dbReference type="Google" id="ProtNLM"/>
    </source>
</evidence>
<evidence type="ECO:0000313" key="8">
    <source>
        <dbReference type="Proteomes" id="UP000008792"/>
    </source>
</evidence>
<gene>
    <name evidence="7" type="primary">Dvir\GJ26949</name>
    <name evidence="7" type="ORF">Dvir_GJ26949</name>
</gene>
<keyword evidence="2" id="KW-1003">Cell membrane</keyword>
<evidence type="ECO:0000313" key="7">
    <source>
        <dbReference type="EMBL" id="KRF83466.1"/>
    </source>
</evidence>
<evidence type="ECO:0000256" key="4">
    <source>
        <dbReference type="ARBA" id="ARBA00022989"/>
    </source>
</evidence>
<evidence type="ECO:0000256" key="5">
    <source>
        <dbReference type="ARBA" id="ARBA00023136"/>
    </source>
</evidence>
<evidence type="ECO:0000256" key="2">
    <source>
        <dbReference type="ARBA" id="ARBA00022475"/>
    </source>
</evidence>
<feature type="transmembrane region" description="Helical" evidence="6">
    <location>
        <begin position="135"/>
        <end position="161"/>
    </location>
</feature>
<comment type="subcellular location">
    <subcellularLocation>
        <location evidence="1">Cell membrane</location>
        <topology evidence="1">Multi-pass membrane protein</topology>
    </subcellularLocation>
</comment>
<dbReference type="Proteomes" id="UP000008792">
    <property type="component" value="Unassembled WGS sequence"/>
</dbReference>
<evidence type="ECO:0000256" key="3">
    <source>
        <dbReference type="ARBA" id="ARBA00022692"/>
    </source>
</evidence>
<feature type="transmembrane region" description="Helical" evidence="6">
    <location>
        <begin position="71"/>
        <end position="94"/>
    </location>
</feature>
<sequence>MPMRKKIQKVLECQRMYYRLIRMINELCTIFKYPLFLYLIYLVHYYALSGYTLIQMLFGKKLSAPSRNMNLIFIYTTIIEAAEFYILVSIAHMANTLHEHTFYVLRYPYPDLDLLERSNDWFALQLTWQNKNVHIFGIFIVSRQLVFLVFTSIVLHIIYMVQSDYNILRI</sequence>
<accession>A0A0Q9WGL0</accession>
<evidence type="ECO:0000256" key="6">
    <source>
        <dbReference type="SAM" id="Phobius"/>
    </source>
</evidence>
<dbReference type="Pfam" id="PF08395">
    <property type="entry name" value="7tm_7"/>
    <property type="match status" value="1"/>
</dbReference>
<dbReference type="EMBL" id="CH940650">
    <property type="protein sequence ID" value="KRF83466.1"/>
    <property type="molecule type" value="Genomic_DNA"/>
</dbReference>